<proteinExistence type="inferred from homology"/>
<comment type="caution">
    <text evidence="2">The sequence shown here is derived from an EMBL/GenBank/DDBJ whole genome shotgun (WGS) entry which is preliminary data.</text>
</comment>
<sequence length="89" mass="10101">MIVISTRDFRANQTKFLDMVNNGEDIVLKSREKGSFKLVPVKEEDTIIDKRDIIAELKGALQQVKDHMDGKIQLKSAEALLDELRVCSL</sequence>
<dbReference type="SUPFAM" id="SSF143120">
    <property type="entry name" value="YefM-like"/>
    <property type="match status" value="1"/>
</dbReference>
<dbReference type="Proteomes" id="UP000524321">
    <property type="component" value="Unassembled WGS sequence"/>
</dbReference>
<evidence type="ECO:0000313" key="3">
    <source>
        <dbReference type="Proteomes" id="UP000524321"/>
    </source>
</evidence>
<dbReference type="InterPro" id="IPR036165">
    <property type="entry name" value="YefM-like_sf"/>
</dbReference>
<name>A0A7Y6UB37_PHOVU</name>
<dbReference type="EMBL" id="JABWDJ010000156">
    <property type="protein sequence ID" value="NVB75882.1"/>
    <property type="molecule type" value="Genomic_DNA"/>
</dbReference>
<evidence type="ECO:0000313" key="2">
    <source>
        <dbReference type="EMBL" id="NVB75882.1"/>
    </source>
</evidence>
<evidence type="ECO:0000256" key="1">
    <source>
        <dbReference type="ARBA" id="ARBA00009981"/>
    </source>
</evidence>
<accession>A0A7Y6UB37</accession>
<reference evidence="2 3" key="2">
    <citation type="submission" date="2020-07" db="EMBL/GenBank/DDBJ databases">
        <title>Bacterial metabolism rescues the inhibition of intestinal drug absorption by food and drug additives.</title>
        <authorList>
            <person name="Zou L."/>
            <person name="Spanogiannopoulos P."/>
            <person name="Chien H.-C."/>
            <person name="Pieper L.M."/>
            <person name="Cai W."/>
            <person name="Khuri N."/>
            <person name="Pottel J."/>
            <person name="Vora B."/>
            <person name="Ni Z."/>
            <person name="Tsakalozou E."/>
            <person name="Zhang W."/>
            <person name="Shoichet B.K."/>
            <person name="Giacomini K.M."/>
            <person name="Turnbaugh P.J."/>
        </authorList>
    </citation>
    <scope>NUCLEOTIDE SEQUENCE [LARGE SCALE GENOMIC DNA]</scope>
    <source>
        <strain evidence="2 3">B33</strain>
    </source>
</reference>
<dbReference type="AlphaFoldDB" id="A0A7Y6UB37"/>
<organism evidence="2 3">
    <name type="scientific">Phocaeicola vulgatus</name>
    <name type="common">Bacteroides vulgatus</name>
    <dbReference type="NCBI Taxonomy" id="821"/>
    <lineage>
        <taxon>Bacteria</taxon>
        <taxon>Pseudomonadati</taxon>
        <taxon>Bacteroidota</taxon>
        <taxon>Bacteroidia</taxon>
        <taxon>Bacteroidales</taxon>
        <taxon>Bacteroidaceae</taxon>
        <taxon>Phocaeicola</taxon>
    </lineage>
</organism>
<gene>
    <name evidence="2" type="ORF">HUV05_20690</name>
</gene>
<protein>
    <submittedName>
        <fullName evidence="2">Type II toxin-antitoxin system Phd/YefM family antitoxin</fullName>
    </submittedName>
</protein>
<reference evidence="2 3" key="1">
    <citation type="submission" date="2020-04" db="EMBL/GenBank/DDBJ databases">
        <authorList>
            <person name="Pieper L."/>
        </authorList>
    </citation>
    <scope>NUCLEOTIDE SEQUENCE [LARGE SCALE GENOMIC DNA]</scope>
    <source>
        <strain evidence="2 3">B33</strain>
    </source>
</reference>
<dbReference type="RefSeq" id="WP_070751057.1">
    <property type="nucleotide sequence ID" value="NZ_CAXTQT010000110.1"/>
</dbReference>
<comment type="similarity">
    <text evidence="1">Belongs to the phD/YefM antitoxin family.</text>
</comment>